<dbReference type="NCBIfam" id="NF041518">
    <property type="entry name" value="choice_anch_Q"/>
    <property type="match status" value="1"/>
</dbReference>
<feature type="region of interest" description="Disordered" evidence="1">
    <location>
        <begin position="133"/>
        <end position="153"/>
    </location>
</feature>
<dbReference type="InterPro" id="IPR011050">
    <property type="entry name" value="Pectin_lyase_fold/virulence"/>
</dbReference>
<evidence type="ECO:0000313" key="4">
    <source>
        <dbReference type="Proteomes" id="UP000051494"/>
    </source>
</evidence>
<dbReference type="OrthoDB" id="6772040at2"/>
<reference evidence="3" key="2">
    <citation type="journal article" date="2016" name="Genome Announc.">
        <title>Draft Genome Sequences of Two Novel Amoeba-Resistant Intranuclear Bacteria, 'Candidatus Berkiella cookevillensis' and 'Candidatus Berkiella aquae'.</title>
        <authorList>
            <person name="Mehari Y.T."/>
            <person name="Arivett B.A."/>
            <person name="Farone A.L."/>
            <person name="Gunderson J.H."/>
            <person name="Farone M.B."/>
        </authorList>
    </citation>
    <scope>NUCLEOTIDE SEQUENCE</scope>
    <source>
        <strain evidence="3">CC99</strain>
    </source>
</reference>
<comment type="caution">
    <text evidence="2">The sequence shown here is derived from an EMBL/GenBank/DDBJ whole genome shotgun (WGS) entry which is preliminary data.</text>
</comment>
<evidence type="ECO:0008006" key="5">
    <source>
        <dbReference type="Google" id="ProtNLM"/>
    </source>
</evidence>
<reference evidence="3" key="3">
    <citation type="submission" date="2021-06" db="EMBL/GenBank/DDBJ databases">
        <title>Genomic Description and Analysis of Intracellular Bacteria, Candidatus Berkiella cookevillensis and Candidatus Berkiella aquae.</title>
        <authorList>
            <person name="Kidane D.T."/>
            <person name="Mehari Y.T."/>
            <person name="Rice F.C."/>
            <person name="Arivett B.A."/>
            <person name="Farone A.L."/>
            <person name="Berk S.G."/>
            <person name="Farone M.B."/>
        </authorList>
    </citation>
    <scope>NUCLEOTIDE SEQUENCE</scope>
    <source>
        <strain evidence="3">CC99</strain>
    </source>
</reference>
<protein>
    <recommendedName>
        <fullName evidence="5">Right handed beta helix domain-containing protein</fullName>
    </recommendedName>
</protein>
<gene>
    <name evidence="3" type="ORF">CC99x_008820</name>
    <name evidence="2" type="ORF">CC99x_02013</name>
</gene>
<name>A0A0Q9YJP9_9GAMM</name>
<dbReference type="PANTHER" id="PTHR11319:SF35">
    <property type="entry name" value="OUTER MEMBRANE PROTEIN PMPC-RELATED"/>
    <property type="match status" value="1"/>
</dbReference>
<dbReference type="EMBL" id="LKHV02000001">
    <property type="protein sequence ID" value="MCS5709003.1"/>
    <property type="molecule type" value="Genomic_DNA"/>
</dbReference>
<organism evidence="2">
    <name type="scientific">Candidatus Berkiella cookevillensis</name>
    <dbReference type="NCBI Taxonomy" id="437022"/>
    <lineage>
        <taxon>Bacteria</taxon>
        <taxon>Pseudomonadati</taxon>
        <taxon>Pseudomonadota</taxon>
        <taxon>Gammaproteobacteria</taxon>
        <taxon>Candidatus Berkiellales</taxon>
        <taxon>Candidatus Berkiellaceae</taxon>
        <taxon>Candidatus Berkiella</taxon>
    </lineage>
</organism>
<dbReference type="STRING" id="437022.CC99x_02013"/>
<dbReference type="RefSeq" id="WP_057625118.1">
    <property type="nucleotide sequence ID" value="NZ_LKHV02000001.1"/>
</dbReference>
<reference evidence="2" key="1">
    <citation type="submission" date="2015-09" db="EMBL/GenBank/DDBJ databases">
        <title>Draft Genome Sequences of Two Novel Amoeba-resistant Intranuclear Bacteria, Candidatus Berkiella cookevillensis and Candidatus Berkiella aquae.</title>
        <authorList>
            <person name="Mehari Y.T."/>
            <person name="Arivett B.A."/>
            <person name="Farone A.L."/>
            <person name="Gunderson J.H."/>
            <person name="Farone M.B."/>
        </authorList>
    </citation>
    <scope>NUCLEOTIDE SEQUENCE [LARGE SCALE GENOMIC DNA]</scope>
    <source>
        <strain evidence="2">CC99</strain>
    </source>
</reference>
<dbReference type="Proteomes" id="UP000051494">
    <property type="component" value="Unassembled WGS sequence"/>
</dbReference>
<feature type="region of interest" description="Disordered" evidence="1">
    <location>
        <begin position="25"/>
        <end position="50"/>
    </location>
</feature>
<proteinExistence type="predicted"/>
<dbReference type="EMBL" id="LKHV01000011">
    <property type="protein sequence ID" value="KRG17890.1"/>
    <property type="molecule type" value="Genomic_DNA"/>
</dbReference>
<dbReference type="AlphaFoldDB" id="A0A0Q9YJP9"/>
<dbReference type="InterPro" id="IPR059226">
    <property type="entry name" value="Choice_anch_Q_dom"/>
</dbReference>
<feature type="compositionally biased region" description="Polar residues" evidence="1">
    <location>
        <begin position="133"/>
        <end position="145"/>
    </location>
</feature>
<evidence type="ECO:0000256" key="1">
    <source>
        <dbReference type="SAM" id="MobiDB-lite"/>
    </source>
</evidence>
<evidence type="ECO:0000313" key="3">
    <source>
        <dbReference type="EMBL" id="MCS5709003.1"/>
    </source>
</evidence>
<evidence type="ECO:0000313" key="2">
    <source>
        <dbReference type="EMBL" id="KRG17890.1"/>
    </source>
</evidence>
<keyword evidence="4" id="KW-1185">Reference proteome</keyword>
<accession>A0A0Q9YJP9</accession>
<sequence>MKKLDSNPFLELEFEELFNIPLTSTQDAKDNNAAPVTEPESIKAPVSNSSSEDIQSIADINVLPSPAAGGAENASSQPVLSDFIQIVINTHASKYGVVESVARDLSVFNKGQEYIPDDYQDLLFSSLSNKTVSDSELENPKNTENPKIPEDPDTCHGDVTTTADIIDAMDGLISLREAIIAANQVSGVTQIHLCDGEYNLSIVGQSEELALKGDLDIHSQIVIIGQSRENTIINANQIDRLFQVMPNASLTLKNITLVGGEVGQFSGGAIFNQGTLTLDNVLLLQNQAKMGGAIYNDNGSITINHSILDDNHATLNGGGIFNFGENATITLLNSELRNNVSTGYAGGLGNQFGIVHINGSTLYHNQASYMGGGVLNMYGEISIDTSTISGNTATLSGGGLANLYGESVDISHSTITDNTSLLFGSGIYSNQSDPSKLTSISMSIIAGNSNDLDMSGIGFESLGYNLIGNTDGTVIQANIGDQFGSLGGISATGHQGVIDPLLDVLTDNGGLTLTHALLPSSPAINAGDVSDSSFDQRGIAVAETKDIGAYETEATIQHFFFFSQAGGAFNPIAPEETGSRTLNNDFLSDMRRLELNEILPDLGHSEHVDVDTHLEKLGVSSSSILNTPNSPLLETIDMSVFTASVGGGELYILESYP</sequence>
<dbReference type="PANTHER" id="PTHR11319">
    <property type="entry name" value="G PROTEIN-COUPLED RECEPTOR-RELATED"/>
    <property type="match status" value="1"/>
</dbReference>
<dbReference type="SUPFAM" id="SSF51126">
    <property type="entry name" value="Pectin lyase-like"/>
    <property type="match status" value="1"/>
</dbReference>